<organism evidence="2">
    <name type="scientific">marine metagenome</name>
    <dbReference type="NCBI Taxonomy" id="408172"/>
    <lineage>
        <taxon>unclassified sequences</taxon>
        <taxon>metagenomes</taxon>
        <taxon>ecological metagenomes</taxon>
    </lineage>
</organism>
<dbReference type="InterPro" id="IPR025665">
    <property type="entry name" value="Beta-barrel_OMP_2"/>
</dbReference>
<feature type="non-terminal residue" evidence="2">
    <location>
        <position position="1"/>
    </location>
</feature>
<name>A0A381NM01_9ZZZZ</name>
<sequence>VLRLVNLICFFLFSILCYSQINEVDDKYREDQIYFGVFYNSLRNSPTDFNQNKFSSSINLGFIRDIPLNKSRNFGLGLGLGYSNSSFHNNLKFSNSNNQLDAKIISDLDSFTKNKWVLNELELPFEIRWRTSTPENYKFWRIYFGLKSSYIISSKLKYESPSNKQTIRDLPFNKFQYGFTLNAGNNTWNLGVYLGLKPLFDEEFSNNHINIKNIKQFKVGLIFYIL</sequence>
<accession>A0A381NM01</accession>
<dbReference type="Pfam" id="PF13568">
    <property type="entry name" value="OMP_b-brl_2"/>
    <property type="match status" value="1"/>
</dbReference>
<gene>
    <name evidence="2" type="ORF">METZ01_LOCUS7998</name>
</gene>
<evidence type="ECO:0000259" key="1">
    <source>
        <dbReference type="Pfam" id="PF13568"/>
    </source>
</evidence>
<dbReference type="EMBL" id="UINC01000430">
    <property type="protein sequence ID" value="SUZ55144.1"/>
    <property type="molecule type" value="Genomic_DNA"/>
</dbReference>
<evidence type="ECO:0000313" key="2">
    <source>
        <dbReference type="EMBL" id="SUZ55144.1"/>
    </source>
</evidence>
<proteinExistence type="predicted"/>
<reference evidence="2" key="1">
    <citation type="submission" date="2018-05" db="EMBL/GenBank/DDBJ databases">
        <authorList>
            <person name="Lanie J.A."/>
            <person name="Ng W.-L."/>
            <person name="Kazmierczak K.M."/>
            <person name="Andrzejewski T.M."/>
            <person name="Davidsen T.M."/>
            <person name="Wayne K.J."/>
            <person name="Tettelin H."/>
            <person name="Glass J.I."/>
            <person name="Rusch D."/>
            <person name="Podicherti R."/>
            <person name="Tsui H.-C.T."/>
            <person name="Winkler M.E."/>
        </authorList>
    </citation>
    <scope>NUCLEOTIDE SEQUENCE</scope>
</reference>
<dbReference type="AlphaFoldDB" id="A0A381NM01"/>
<protein>
    <recommendedName>
        <fullName evidence="1">Outer membrane protein beta-barrel domain-containing protein</fullName>
    </recommendedName>
</protein>
<feature type="domain" description="Outer membrane protein beta-barrel" evidence="1">
    <location>
        <begin position="24"/>
        <end position="200"/>
    </location>
</feature>